<dbReference type="RefSeq" id="WP_013607735.1">
    <property type="nucleotide sequence ID" value="NC_015152.1"/>
</dbReference>
<dbReference type="InterPro" id="IPR038765">
    <property type="entry name" value="Papain-like_cys_pep_sf"/>
</dbReference>
<name>F0RZY8_SPHGB</name>
<dbReference type="OrthoDB" id="1645744at2"/>
<proteinExistence type="predicted"/>
<dbReference type="Gene3D" id="3.90.1720.10">
    <property type="entry name" value="endopeptidase domain like (from Nostoc punctiforme)"/>
    <property type="match status" value="1"/>
</dbReference>
<dbReference type="eggNOG" id="ENOG5031Z3H">
    <property type="taxonomic scope" value="Bacteria"/>
</dbReference>
<sequence length="189" mass="21522">MNKPSHSIYLICSKTGTWLSTLIGLCSHLQYAHASISFDESFERLYSFGRTEPDNPFCGGFVIENLYEGVYTKSQDCRCLIYRIPVTALQYEALSNRIERFILEKDTYSYNMLGLFGILFNTPIKRKSHYFCSQFVAEILIESGIFSSSKVTQLITTDDLLTLDTKEFVFEGPINRSNITQAQKGIQAS</sequence>
<gene>
    <name evidence="1" type="ordered locus">SpiBuddy_2065</name>
</gene>
<dbReference type="SUPFAM" id="SSF54001">
    <property type="entry name" value="Cysteine proteinases"/>
    <property type="match status" value="1"/>
</dbReference>
<accession>F0RZY8</accession>
<dbReference type="Proteomes" id="UP000008466">
    <property type="component" value="Chromosome"/>
</dbReference>
<reference evidence="2" key="1">
    <citation type="submission" date="2011-02" db="EMBL/GenBank/DDBJ databases">
        <title>Complete sequence of Spirochaeta sp. Buddy.</title>
        <authorList>
            <person name="Lucas S."/>
            <person name="Copeland A."/>
            <person name="Lapidus A."/>
            <person name="Cheng J.-F."/>
            <person name="Goodwin L."/>
            <person name="Pitluck S."/>
            <person name="Zeytun A."/>
            <person name="Detter J.C."/>
            <person name="Han C."/>
            <person name="Tapia R."/>
            <person name="Land M."/>
            <person name="Hauser L."/>
            <person name="Kyrpides N."/>
            <person name="Ivanova N."/>
            <person name="Mikhailova N."/>
            <person name="Pagani I."/>
            <person name="Ritalahti K.M."/>
            <person name="Loeffler F.E."/>
            <person name="Woyke T."/>
        </authorList>
    </citation>
    <scope>NUCLEOTIDE SEQUENCE [LARGE SCALE GENOMIC DNA]</scope>
    <source>
        <strain evidence="2">ATCC BAA-1886 / DSM 22777 / Buddy</strain>
    </source>
</reference>
<dbReference type="KEGG" id="sbu:SpiBuddy_2065"/>
<dbReference type="HOGENOM" id="CLU_100909_2_0_12"/>
<dbReference type="AlphaFoldDB" id="F0RZY8"/>
<organism evidence="1 2">
    <name type="scientific">Sphaerochaeta globosa (strain ATCC BAA-1886 / DSM 22777 / Buddy)</name>
    <name type="common">Spirochaeta sp. (strain Buddy)</name>
    <dbReference type="NCBI Taxonomy" id="158189"/>
    <lineage>
        <taxon>Bacteria</taxon>
        <taxon>Pseudomonadati</taxon>
        <taxon>Spirochaetota</taxon>
        <taxon>Spirochaetia</taxon>
        <taxon>Spirochaetales</taxon>
        <taxon>Sphaerochaetaceae</taxon>
        <taxon>Sphaerochaeta</taxon>
    </lineage>
</organism>
<dbReference type="EMBL" id="CP002541">
    <property type="protein sequence ID" value="ADY13886.1"/>
    <property type="molecule type" value="Genomic_DNA"/>
</dbReference>
<protein>
    <submittedName>
        <fullName evidence="1">Uncharacterized protein</fullName>
    </submittedName>
</protein>
<dbReference type="STRING" id="158189.SpiBuddy_2065"/>
<evidence type="ECO:0000313" key="1">
    <source>
        <dbReference type="EMBL" id="ADY13886.1"/>
    </source>
</evidence>
<evidence type="ECO:0000313" key="2">
    <source>
        <dbReference type="Proteomes" id="UP000008466"/>
    </source>
</evidence>
<keyword evidence="2" id="KW-1185">Reference proteome</keyword>